<dbReference type="Proteomes" id="UP001556196">
    <property type="component" value="Unassembled WGS sequence"/>
</dbReference>
<name>A0ABV3QXD0_9HYPH</name>
<protein>
    <submittedName>
        <fullName evidence="1">Uncharacterized protein</fullName>
    </submittedName>
</protein>
<sequence>MGLLPGHVATKNVSVSTGAHMFNDWLIFTDILSAPATPGSD</sequence>
<evidence type="ECO:0000313" key="2">
    <source>
        <dbReference type="Proteomes" id="UP001556196"/>
    </source>
</evidence>
<dbReference type="RefSeq" id="WP_367722815.1">
    <property type="nucleotide sequence ID" value="NZ_JBFOCH010000002.1"/>
</dbReference>
<organism evidence="1 2">
    <name type="scientific">Mesorhizobium marinum</name>
    <dbReference type="NCBI Taxonomy" id="3228790"/>
    <lineage>
        <taxon>Bacteria</taxon>
        <taxon>Pseudomonadati</taxon>
        <taxon>Pseudomonadota</taxon>
        <taxon>Alphaproteobacteria</taxon>
        <taxon>Hyphomicrobiales</taxon>
        <taxon>Phyllobacteriaceae</taxon>
        <taxon>Mesorhizobium</taxon>
    </lineage>
</organism>
<reference evidence="1 2" key="1">
    <citation type="submission" date="2024-06" db="EMBL/GenBank/DDBJ databases">
        <authorList>
            <person name="Tuo L."/>
        </authorList>
    </citation>
    <scope>NUCLEOTIDE SEQUENCE [LARGE SCALE GENOMIC DNA]</scope>
    <source>
        <strain evidence="1 2">ZMM04-5</strain>
    </source>
</reference>
<keyword evidence="2" id="KW-1185">Reference proteome</keyword>
<accession>A0ABV3QXD0</accession>
<proteinExistence type="predicted"/>
<dbReference type="EMBL" id="JBFOCI010000002">
    <property type="protein sequence ID" value="MEW9805726.1"/>
    <property type="molecule type" value="Genomic_DNA"/>
</dbReference>
<gene>
    <name evidence="1" type="ORF">ABUE31_07010</name>
</gene>
<comment type="caution">
    <text evidence="1">The sequence shown here is derived from an EMBL/GenBank/DDBJ whole genome shotgun (WGS) entry which is preliminary data.</text>
</comment>
<evidence type="ECO:0000313" key="1">
    <source>
        <dbReference type="EMBL" id="MEW9805726.1"/>
    </source>
</evidence>